<reference evidence="1 2" key="1">
    <citation type="submission" date="2007-03" db="EMBL/GenBank/DDBJ databases">
        <title>Complete sequence of Desulfotomaculum reducens MI-1.</title>
        <authorList>
            <consortium name="US DOE Joint Genome Institute"/>
            <person name="Copeland A."/>
            <person name="Lucas S."/>
            <person name="Lapidus A."/>
            <person name="Barry K."/>
            <person name="Detter J.C."/>
            <person name="Glavina del Rio T."/>
            <person name="Hammon N."/>
            <person name="Israni S."/>
            <person name="Dalin E."/>
            <person name="Tice H."/>
            <person name="Pitluck S."/>
            <person name="Sims D."/>
            <person name="Brettin T."/>
            <person name="Bruce D."/>
            <person name="Han C."/>
            <person name="Tapia R."/>
            <person name="Schmutz J."/>
            <person name="Larimer F."/>
            <person name="Land M."/>
            <person name="Hauser L."/>
            <person name="Kyrpides N."/>
            <person name="Kim E."/>
            <person name="Tebo B.M."/>
            <person name="Richardson P."/>
        </authorList>
    </citation>
    <scope>NUCLEOTIDE SEQUENCE [LARGE SCALE GENOMIC DNA]</scope>
    <source>
        <strain evidence="1 2">MI-1</strain>
    </source>
</reference>
<proteinExistence type="predicted"/>
<dbReference type="AlphaFoldDB" id="A4J6W3"/>
<protein>
    <submittedName>
        <fullName evidence="1">Uncharacterized protein</fullName>
    </submittedName>
</protein>
<name>A4J6W3_DESRM</name>
<accession>A4J6W3</accession>
<keyword evidence="2" id="KW-1185">Reference proteome</keyword>
<sequence>MVALYLDIDIDYFINPIIKESRANHRPLDDRSYYINDPYQLFSIIKHKEIALGQKRYIFTNHMQSHLRWWLNGKSDNTIIHIDAHSDLYGNPRVDLSKLERLGCQNFLWHSIREGLISEIYWVFPDKALDLTDNNIVMSMFTVDQIKNYYLKDNILNIEINCLLPGGQPKNILYHLLKATDLPLFNQKAEIITVATSPEFIPRQADPLVTSVGRYLNLETSMLENILQQHLDMKTIDEE</sequence>
<gene>
    <name evidence="1" type="ordered locus">Dred_2306</name>
</gene>
<dbReference type="KEGG" id="drm:Dred_2306"/>
<dbReference type="HOGENOM" id="CLU_1188424_0_0_9"/>
<evidence type="ECO:0000313" key="2">
    <source>
        <dbReference type="Proteomes" id="UP000001556"/>
    </source>
</evidence>
<dbReference type="Proteomes" id="UP000001556">
    <property type="component" value="Chromosome"/>
</dbReference>
<evidence type="ECO:0000313" key="1">
    <source>
        <dbReference type="EMBL" id="ABO50816.1"/>
    </source>
</evidence>
<dbReference type="EMBL" id="CP000612">
    <property type="protein sequence ID" value="ABO50816.1"/>
    <property type="molecule type" value="Genomic_DNA"/>
</dbReference>
<organism evidence="1 2">
    <name type="scientific">Desulforamulus reducens (strain ATCC BAA-1160 / DSM 100696 / MI-1)</name>
    <name type="common">Desulfotomaculum reducens</name>
    <dbReference type="NCBI Taxonomy" id="349161"/>
    <lineage>
        <taxon>Bacteria</taxon>
        <taxon>Bacillati</taxon>
        <taxon>Bacillota</taxon>
        <taxon>Clostridia</taxon>
        <taxon>Eubacteriales</taxon>
        <taxon>Peptococcaceae</taxon>
        <taxon>Desulforamulus</taxon>
    </lineage>
</organism>
<dbReference type="eggNOG" id="ENOG5033ZCJ">
    <property type="taxonomic scope" value="Bacteria"/>
</dbReference>